<dbReference type="EMBL" id="BKCJ010003441">
    <property type="protein sequence ID" value="GEU55107.1"/>
    <property type="molecule type" value="Genomic_DNA"/>
</dbReference>
<feature type="compositionally biased region" description="Polar residues" evidence="1">
    <location>
        <begin position="197"/>
        <end position="213"/>
    </location>
</feature>
<feature type="compositionally biased region" description="Polar residues" evidence="1">
    <location>
        <begin position="25"/>
        <end position="39"/>
    </location>
</feature>
<accession>A0A6L2L2M7</accession>
<evidence type="ECO:0000313" key="2">
    <source>
        <dbReference type="EMBL" id="GEU55107.1"/>
    </source>
</evidence>
<proteinExistence type="predicted"/>
<feature type="region of interest" description="Disordered" evidence="1">
    <location>
        <begin position="1"/>
        <end position="78"/>
    </location>
</feature>
<evidence type="ECO:0000256" key="1">
    <source>
        <dbReference type="SAM" id="MobiDB-lite"/>
    </source>
</evidence>
<organism evidence="2">
    <name type="scientific">Tanacetum cinerariifolium</name>
    <name type="common">Dalmatian daisy</name>
    <name type="synonym">Chrysanthemum cinerariifolium</name>
    <dbReference type="NCBI Taxonomy" id="118510"/>
    <lineage>
        <taxon>Eukaryota</taxon>
        <taxon>Viridiplantae</taxon>
        <taxon>Streptophyta</taxon>
        <taxon>Embryophyta</taxon>
        <taxon>Tracheophyta</taxon>
        <taxon>Spermatophyta</taxon>
        <taxon>Magnoliopsida</taxon>
        <taxon>eudicotyledons</taxon>
        <taxon>Gunneridae</taxon>
        <taxon>Pentapetalae</taxon>
        <taxon>asterids</taxon>
        <taxon>campanulids</taxon>
        <taxon>Asterales</taxon>
        <taxon>Asteraceae</taxon>
        <taxon>Asteroideae</taxon>
        <taxon>Anthemideae</taxon>
        <taxon>Anthemidinae</taxon>
        <taxon>Tanacetum</taxon>
    </lineage>
</organism>
<protein>
    <submittedName>
        <fullName evidence="2">Uncharacterized protein</fullName>
    </submittedName>
</protein>
<gene>
    <name evidence="2" type="ORF">Tci_027085</name>
</gene>
<reference evidence="2" key="1">
    <citation type="journal article" date="2019" name="Sci. Rep.">
        <title>Draft genome of Tanacetum cinerariifolium, the natural source of mosquito coil.</title>
        <authorList>
            <person name="Yamashiro T."/>
            <person name="Shiraishi A."/>
            <person name="Satake H."/>
            <person name="Nakayama K."/>
        </authorList>
    </citation>
    <scope>NUCLEOTIDE SEQUENCE</scope>
</reference>
<name>A0A6L2L2M7_TANCI</name>
<comment type="caution">
    <text evidence="2">The sequence shown here is derived from an EMBL/GenBank/DDBJ whole genome shotgun (WGS) entry which is preliminary data.</text>
</comment>
<feature type="compositionally biased region" description="Low complexity" evidence="1">
    <location>
        <begin position="1"/>
        <end position="13"/>
    </location>
</feature>
<feature type="region of interest" description="Disordered" evidence="1">
    <location>
        <begin position="197"/>
        <end position="220"/>
    </location>
</feature>
<dbReference type="AlphaFoldDB" id="A0A6L2L2M7"/>
<sequence>MSSTAHTTHSSPTYRPSHVTHPSPAYQSAPTISSTYQFGSTTHPSPAYHPSPTTHPSPSYQSTPNLAPAERSRSRGRKKCFWEESETQLLIEVLQDMACDPSWKTDTGFRSNYMCEEALGLWDFEFPYFNQLEVVYGKDRATGLVAEGYADAIQNLEEEQNVENGGESLSEFQFSISDEENDVQYMSQATQPASNLNNATKITNKQKTSTTGNKAAKKERHETWTHNLKESIIPFKHLLNGLMLTLELWQMPWLML</sequence>
<dbReference type="PANTHER" id="PTHR46250">
    <property type="entry name" value="MYB/SANT-LIKE DNA-BINDING DOMAIN PROTEIN-RELATED"/>
    <property type="match status" value="1"/>
</dbReference>